<evidence type="ECO:0000313" key="4">
    <source>
        <dbReference type="Proteomes" id="UP000233440"/>
    </source>
</evidence>
<gene>
    <name evidence="3" type="ORF">CWO92_08850</name>
</gene>
<feature type="transmembrane region" description="Helical" evidence="1">
    <location>
        <begin position="13"/>
        <end position="41"/>
    </location>
</feature>
<name>A0A2N3LL83_9BACI</name>
<accession>A0A2N3LL83</accession>
<evidence type="ECO:0000259" key="2">
    <source>
        <dbReference type="Pfam" id="PF02517"/>
    </source>
</evidence>
<proteinExistence type="predicted"/>
<dbReference type="InterPro" id="IPR003675">
    <property type="entry name" value="Rce1/LyrA-like_dom"/>
</dbReference>
<feature type="transmembrane region" description="Helical" evidence="1">
    <location>
        <begin position="172"/>
        <end position="188"/>
    </location>
</feature>
<keyword evidence="1" id="KW-0812">Transmembrane</keyword>
<feature type="transmembrane region" description="Helical" evidence="1">
    <location>
        <begin position="61"/>
        <end position="82"/>
    </location>
</feature>
<feature type="transmembrane region" description="Helical" evidence="1">
    <location>
        <begin position="266"/>
        <end position="285"/>
    </location>
</feature>
<reference evidence="3 4" key="1">
    <citation type="submission" date="2017-11" db="EMBL/GenBank/DDBJ databases">
        <title>Bacillus camelliae sp. nov., isolated from pu'er tea.</title>
        <authorList>
            <person name="Niu L."/>
        </authorList>
    </citation>
    <scope>NUCLEOTIDE SEQUENCE [LARGE SCALE GENOMIC DNA]</scope>
    <source>
        <strain evidence="3 4">7578-1</strain>
    </source>
</reference>
<protein>
    <submittedName>
        <fullName evidence="3">CPBP family intramembrane metalloprotease</fullName>
    </submittedName>
</protein>
<dbReference type="AlphaFoldDB" id="A0A2N3LL83"/>
<dbReference type="GO" id="GO:0004175">
    <property type="term" value="F:endopeptidase activity"/>
    <property type="evidence" value="ECO:0007669"/>
    <property type="project" value="UniProtKB-ARBA"/>
</dbReference>
<comment type="caution">
    <text evidence="3">The sequence shown here is derived from an EMBL/GenBank/DDBJ whole genome shotgun (WGS) entry which is preliminary data.</text>
</comment>
<evidence type="ECO:0000313" key="3">
    <source>
        <dbReference type="EMBL" id="PKR85293.1"/>
    </source>
</evidence>
<keyword evidence="3" id="KW-0378">Hydrolase</keyword>
<dbReference type="GO" id="GO:0006508">
    <property type="term" value="P:proteolysis"/>
    <property type="evidence" value="ECO:0007669"/>
    <property type="project" value="UniProtKB-KW"/>
</dbReference>
<feature type="transmembrane region" description="Helical" evidence="1">
    <location>
        <begin position="194"/>
        <end position="212"/>
    </location>
</feature>
<keyword evidence="1" id="KW-1133">Transmembrane helix</keyword>
<dbReference type="PANTHER" id="PTHR39430">
    <property type="entry name" value="MEMBRANE-ASSOCIATED PROTEASE-RELATED"/>
    <property type="match status" value="1"/>
</dbReference>
<dbReference type="OrthoDB" id="324900at2"/>
<dbReference type="GO" id="GO:0080120">
    <property type="term" value="P:CAAX-box protein maturation"/>
    <property type="evidence" value="ECO:0007669"/>
    <property type="project" value="UniProtKB-ARBA"/>
</dbReference>
<evidence type="ECO:0000256" key="1">
    <source>
        <dbReference type="SAM" id="Phobius"/>
    </source>
</evidence>
<dbReference type="EMBL" id="PIQO01000005">
    <property type="protein sequence ID" value="PKR85293.1"/>
    <property type="molecule type" value="Genomic_DNA"/>
</dbReference>
<keyword evidence="3" id="KW-0645">Protease</keyword>
<sequence length="290" mass="32594">MAIQSKARLTGSIIYRLVLAIILMLVLTTILSIPALAYILVTSDVPLEEISDFSLEDPVTGLLSGAASFLGVLLTVLIMTKFKKQAMKNMGWTDFWKRKGELAFGLILGFASITIIFLILWATGQIYFEHIRWHFSWSLLLGLITFIFVALNEELFFRGYIISILRQTHSKVVIYLVSAVIFSCAHIMNDNVKLLGLINIVLIGLLFAYMFLKTNRLWMPVGYHLTWNFFQGNVWGFHVSGTTTTSVLKPEIRNTILTGGGFGPEAGLLTTIVIIVGFFVVRTWGRFKCL</sequence>
<keyword evidence="3" id="KW-0482">Metalloprotease</keyword>
<organism evidence="3 4">
    <name type="scientific">Heyndrickxia camelliae</name>
    <dbReference type="NCBI Taxonomy" id="1707093"/>
    <lineage>
        <taxon>Bacteria</taxon>
        <taxon>Bacillati</taxon>
        <taxon>Bacillota</taxon>
        <taxon>Bacilli</taxon>
        <taxon>Bacillales</taxon>
        <taxon>Bacillaceae</taxon>
        <taxon>Heyndrickxia</taxon>
    </lineage>
</organism>
<dbReference type="RefSeq" id="WP_101353849.1">
    <property type="nucleotide sequence ID" value="NZ_PIQO01000005.1"/>
</dbReference>
<keyword evidence="1" id="KW-0472">Membrane</keyword>
<keyword evidence="4" id="KW-1185">Reference proteome</keyword>
<dbReference type="PANTHER" id="PTHR39430:SF1">
    <property type="entry name" value="PROTEASE"/>
    <property type="match status" value="1"/>
</dbReference>
<feature type="transmembrane region" description="Helical" evidence="1">
    <location>
        <begin position="102"/>
        <end position="122"/>
    </location>
</feature>
<dbReference type="Proteomes" id="UP000233440">
    <property type="component" value="Unassembled WGS sequence"/>
</dbReference>
<feature type="domain" description="CAAX prenyl protease 2/Lysostaphin resistance protein A-like" evidence="2">
    <location>
        <begin position="136"/>
        <end position="230"/>
    </location>
</feature>
<dbReference type="Pfam" id="PF02517">
    <property type="entry name" value="Rce1-like"/>
    <property type="match status" value="1"/>
</dbReference>
<feature type="transmembrane region" description="Helical" evidence="1">
    <location>
        <begin position="134"/>
        <end position="151"/>
    </location>
</feature>
<dbReference type="GO" id="GO:0008237">
    <property type="term" value="F:metallopeptidase activity"/>
    <property type="evidence" value="ECO:0007669"/>
    <property type="project" value="UniProtKB-KW"/>
</dbReference>